<evidence type="ECO:0000256" key="1">
    <source>
        <dbReference type="ARBA" id="ARBA00008532"/>
    </source>
</evidence>
<sequence length="253" mass="26792">MTPRAVVRRPSPRLSEGLTTHIEPRPVDAGLALRQWQAYCDALRTAGWEVVEAPPADEHPDGVFVEDVAVAYGDTVVITRPGAPERAGEVEGMAELFSGLGRRVVDLPAGHLDGGDVLKHDDLVRVGLGGRTDEAGVDALRTALAPLGARVEAVPVDRALHLKSAVTALPDGTVIGWEPVAPTHEALGEVLAMPEEGGAHVVLLGSDRLLMAASAPRSADLLRERGYEVVTVDVSEFEAMEGCVTCLSVRLRD</sequence>
<evidence type="ECO:0000313" key="4">
    <source>
        <dbReference type="EMBL" id="PKZ42178.1"/>
    </source>
</evidence>
<dbReference type="GO" id="GO:0016597">
    <property type="term" value="F:amino acid binding"/>
    <property type="evidence" value="ECO:0007669"/>
    <property type="project" value="TreeGrafter"/>
</dbReference>
<dbReference type="InterPro" id="IPR033199">
    <property type="entry name" value="DDAH-like"/>
</dbReference>
<dbReference type="GO" id="GO:0045429">
    <property type="term" value="P:positive regulation of nitric oxide biosynthetic process"/>
    <property type="evidence" value="ECO:0007669"/>
    <property type="project" value="TreeGrafter"/>
</dbReference>
<dbReference type="Gene3D" id="3.75.10.10">
    <property type="entry name" value="L-arginine/glycine Amidinotransferase, Chain A"/>
    <property type="match status" value="1"/>
</dbReference>
<evidence type="ECO:0000313" key="5">
    <source>
        <dbReference type="Proteomes" id="UP000234206"/>
    </source>
</evidence>
<keyword evidence="5" id="KW-1185">Reference proteome</keyword>
<dbReference type="GO" id="GO:0000052">
    <property type="term" value="P:citrulline metabolic process"/>
    <property type="evidence" value="ECO:0007669"/>
    <property type="project" value="TreeGrafter"/>
</dbReference>
<dbReference type="NCBIfam" id="NF045660">
    <property type="entry name" value="DiMthArgaseDdahStm"/>
    <property type="match status" value="1"/>
</dbReference>
<protein>
    <submittedName>
        <fullName evidence="4">N(G),N(G)-dimethylarginine dimethylaminohydrolase</fullName>
    </submittedName>
</protein>
<dbReference type="EMBL" id="PKIZ01000005">
    <property type="protein sequence ID" value="PKZ42178.1"/>
    <property type="molecule type" value="Genomic_DNA"/>
</dbReference>
<evidence type="ECO:0000256" key="3">
    <source>
        <dbReference type="PIRSR" id="PIRSR633199-1"/>
    </source>
</evidence>
<name>A0A2I1PC27_9MICO</name>
<comment type="similarity">
    <text evidence="1">Belongs to the DDAH family.</text>
</comment>
<dbReference type="GO" id="GO:0016403">
    <property type="term" value="F:dimethylargininase activity"/>
    <property type="evidence" value="ECO:0007669"/>
    <property type="project" value="TreeGrafter"/>
</dbReference>
<organism evidence="4 5">
    <name type="scientific">Kytococcus schroeteri</name>
    <dbReference type="NCBI Taxonomy" id="138300"/>
    <lineage>
        <taxon>Bacteria</taxon>
        <taxon>Bacillati</taxon>
        <taxon>Actinomycetota</taxon>
        <taxon>Actinomycetes</taxon>
        <taxon>Micrococcales</taxon>
        <taxon>Kytococcaceae</taxon>
        <taxon>Kytococcus</taxon>
    </lineage>
</organism>
<reference evidence="4 5" key="1">
    <citation type="submission" date="2017-12" db="EMBL/GenBank/DDBJ databases">
        <title>Phylogenetic diversity of female urinary microbiome.</title>
        <authorList>
            <person name="Thomas-White K."/>
            <person name="Wolfe A.J."/>
        </authorList>
    </citation>
    <scope>NUCLEOTIDE SEQUENCE [LARGE SCALE GENOMIC DNA]</scope>
    <source>
        <strain evidence="4 5">UMB1298</strain>
    </source>
</reference>
<dbReference type="GO" id="GO:0006525">
    <property type="term" value="P:arginine metabolic process"/>
    <property type="evidence" value="ECO:0007669"/>
    <property type="project" value="TreeGrafter"/>
</dbReference>
<dbReference type="SUPFAM" id="SSF55909">
    <property type="entry name" value="Pentein"/>
    <property type="match status" value="1"/>
</dbReference>
<gene>
    <name evidence="4" type="ORF">CYJ76_03800</name>
</gene>
<dbReference type="Proteomes" id="UP000234206">
    <property type="component" value="Unassembled WGS sequence"/>
</dbReference>
<dbReference type="PANTHER" id="PTHR12737">
    <property type="entry name" value="DIMETHYLARGININE DIMETHYLAMINOHYDROLASE"/>
    <property type="match status" value="1"/>
</dbReference>
<feature type="active site" description="Nucleophile" evidence="3">
    <location>
        <position position="246"/>
    </location>
</feature>
<feature type="active site" description="Proton donor" evidence="3">
    <location>
        <position position="161"/>
    </location>
</feature>
<comment type="caution">
    <text evidence="4">The sequence shown here is derived from an EMBL/GenBank/DDBJ whole genome shotgun (WGS) entry which is preliminary data.</text>
</comment>
<accession>A0A2I1PC27</accession>
<keyword evidence="2 4" id="KW-0378">Hydrolase</keyword>
<dbReference type="PANTHER" id="PTHR12737:SF9">
    <property type="entry name" value="DIMETHYLARGININASE"/>
    <property type="match status" value="1"/>
</dbReference>
<proteinExistence type="inferred from homology"/>
<dbReference type="OrthoDB" id="3196313at2"/>
<dbReference type="AlphaFoldDB" id="A0A2I1PC27"/>
<evidence type="ECO:0000256" key="2">
    <source>
        <dbReference type="ARBA" id="ARBA00022801"/>
    </source>
</evidence>
<dbReference type="RefSeq" id="WP_101849288.1">
    <property type="nucleotide sequence ID" value="NZ_PKIZ01000005.1"/>
</dbReference>